<dbReference type="AlphaFoldDB" id="A0A2K3L504"/>
<protein>
    <submittedName>
        <fullName evidence="1">Uncharacterized protein</fullName>
    </submittedName>
</protein>
<organism evidence="1 2">
    <name type="scientific">Trifolium pratense</name>
    <name type="common">Red clover</name>
    <dbReference type="NCBI Taxonomy" id="57577"/>
    <lineage>
        <taxon>Eukaryota</taxon>
        <taxon>Viridiplantae</taxon>
        <taxon>Streptophyta</taxon>
        <taxon>Embryophyta</taxon>
        <taxon>Tracheophyta</taxon>
        <taxon>Spermatophyta</taxon>
        <taxon>Magnoliopsida</taxon>
        <taxon>eudicotyledons</taxon>
        <taxon>Gunneridae</taxon>
        <taxon>Pentapetalae</taxon>
        <taxon>rosids</taxon>
        <taxon>fabids</taxon>
        <taxon>Fabales</taxon>
        <taxon>Fabaceae</taxon>
        <taxon>Papilionoideae</taxon>
        <taxon>50 kb inversion clade</taxon>
        <taxon>NPAAA clade</taxon>
        <taxon>Hologalegina</taxon>
        <taxon>IRL clade</taxon>
        <taxon>Trifolieae</taxon>
        <taxon>Trifolium</taxon>
    </lineage>
</organism>
<evidence type="ECO:0000313" key="2">
    <source>
        <dbReference type="Proteomes" id="UP000236291"/>
    </source>
</evidence>
<evidence type="ECO:0000313" key="1">
    <source>
        <dbReference type="EMBL" id="PNX73615.1"/>
    </source>
</evidence>
<dbReference type="Proteomes" id="UP000236291">
    <property type="component" value="Unassembled WGS sequence"/>
</dbReference>
<reference evidence="1 2" key="1">
    <citation type="journal article" date="2014" name="Am. J. Bot.">
        <title>Genome assembly and annotation for red clover (Trifolium pratense; Fabaceae).</title>
        <authorList>
            <person name="Istvanek J."/>
            <person name="Jaros M."/>
            <person name="Krenek A."/>
            <person name="Repkova J."/>
        </authorList>
    </citation>
    <scope>NUCLEOTIDE SEQUENCE [LARGE SCALE GENOMIC DNA]</scope>
    <source>
        <strain evidence="2">cv. Tatra</strain>
        <tissue evidence="1">Young leaves</tissue>
    </source>
</reference>
<gene>
    <name evidence="1" type="ORF">L195_g029517</name>
</gene>
<reference evidence="1 2" key="2">
    <citation type="journal article" date="2017" name="Front. Plant Sci.">
        <title>Gene Classification and Mining of Molecular Markers Useful in Red Clover (Trifolium pratense) Breeding.</title>
        <authorList>
            <person name="Istvanek J."/>
            <person name="Dluhosova J."/>
            <person name="Dluhos P."/>
            <person name="Patkova L."/>
            <person name="Nedelnik J."/>
            <person name="Repkova J."/>
        </authorList>
    </citation>
    <scope>NUCLEOTIDE SEQUENCE [LARGE SCALE GENOMIC DNA]</scope>
    <source>
        <strain evidence="2">cv. Tatra</strain>
        <tissue evidence="1">Young leaves</tissue>
    </source>
</reference>
<accession>A0A2K3L504</accession>
<sequence length="92" mass="10348">MILLVRPKTFQEWGNQGCTSKRQFDQRHTAQKRGTNISELANDFKTQQTGARQDTQGQFLLIPLRQSSKSSIHLQLLSPIGVGDYVNITTSS</sequence>
<proteinExistence type="predicted"/>
<name>A0A2K3L504_TRIPR</name>
<comment type="caution">
    <text evidence="1">The sequence shown here is derived from an EMBL/GenBank/DDBJ whole genome shotgun (WGS) entry which is preliminary data.</text>
</comment>
<dbReference type="EMBL" id="ASHM01026292">
    <property type="protein sequence ID" value="PNX73615.1"/>
    <property type="molecule type" value="Genomic_DNA"/>
</dbReference>